<dbReference type="RefSeq" id="WP_377127137.1">
    <property type="nucleotide sequence ID" value="NZ_JBHRSD010000034.1"/>
</dbReference>
<reference evidence="4" key="1">
    <citation type="journal article" date="2019" name="Int. J. Syst. Evol. Microbiol.">
        <title>The Global Catalogue of Microorganisms (GCM) 10K type strain sequencing project: providing services to taxonomists for standard genome sequencing and annotation.</title>
        <authorList>
            <consortium name="The Broad Institute Genomics Platform"/>
            <consortium name="The Broad Institute Genome Sequencing Center for Infectious Disease"/>
            <person name="Wu L."/>
            <person name="Ma J."/>
        </authorList>
    </citation>
    <scope>NUCLEOTIDE SEQUENCE [LARGE SCALE GENOMIC DNA]</scope>
    <source>
        <strain evidence="4">KCTC 42730</strain>
    </source>
</reference>
<dbReference type="PROSITE" id="PS50110">
    <property type="entry name" value="RESPONSE_REGULATORY"/>
    <property type="match status" value="1"/>
</dbReference>
<proteinExistence type="predicted"/>
<dbReference type="SMART" id="SM00448">
    <property type="entry name" value="REC"/>
    <property type="match status" value="1"/>
</dbReference>
<dbReference type="PANTHER" id="PTHR44520:SF2">
    <property type="entry name" value="RESPONSE REGULATOR RCP1"/>
    <property type="match status" value="1"/>
</dbReference>
<evidence type="ECO:0000256" key="1">
    <source>
        <dbReference type="PROSITE-ProRule" id="PRU00169"/>
    </source>
</evidence>
<evidence type="ECO:0000259" key="2">
    <source>
        <dbReference type="PROSITE" id="PS50110"/>
    </source>
</evidence>
<dbReference type="Proteomes" id="UP001595453">
    <property type="component" value="Unassembled WGS sequence"/>
</dbReference>
<dbReference type="EMBL" id="JBHRSD010000034">
    <property type="protein sequence ID" value="MFC3034233.1"/>
    <property type="molecule type" value="Genomic_DNA"/>
</dbReference>
<keyword evidence="1" id="KW-0597">Phosphoprotein</keyword>
<dbReference type="SUPFAM" id="SSF52172">
    <property type="entry name" value="CheY-like"/>
    <property type="match status" value="1"/>
</dbReference>
<protein>
    <submittedName>
        <fullName evidence="3">Response regulator</fullName>
    </submittedName>
</protein>
<dbReference type="Gene3D" id="3.40.50.2300">
    <property type="match status" value="1"/>
</dbReference>
<dbReference type="InterPro" id="IPR011006">
    <property type="entry name" value="CheY-like_superfamily"/>
</dbReference>
<sequence>MSAQADIILVEDDPDDVYLFRTACEAIRPVPLVTVLNDGYALIDYVAQQDCRGKLILLDLNMPGLSGLETLQQLQLQPKNATLTVVGFTTSCNLLDIKRAYESGARSFVTKPATLQEMIELLRNMTQYWFGYNRFYKEVR</sequence>
<dbReference type="Pfam" id="PF00072">
    <property type="entry name" value="Response_reg"/>
    <property type="match status" value="1"/>
</dbReference>
<feature type="domain" description="Response regulatory" evidence="2">
    <location>
        <begin position="6"/>
        <end position="126"/>
    </location>
</feature>
<evidence type="ECO:0000313" key="3">
    <source>
        <dbReference type="EMBL" id="MFC3034233.1"/>
    </source>
</evidence>
<name>A0ABV7CNY8_9GAMM</name>
<dbReference type="PANTHER" id="PTHR44520">
    <property type="entry name" value="RESPONSE REGULATOR RCP1-RELATED"/>
    <property type="match status" value="1"/>
</dbReference>
<feature type="modified residue" description="4-aspartylphosphate" evidence="1">
    <location>
        <position position="59"/>
    </location>
</feature>
<evidence type="ECO:0000313" key="4">
    <source>
        <dbReference type="Proteomes" id="UP001595453"/>
    </source>
</evidence>
<keyword evidence="4" id="KW-1185">Reference proteome</keyword>
<dbReference type="InterPro" id="IPR001789">
    <property type="entry name" value="Sig_transdc_resp-reg_receiver"/>
</dbReference>
<comment type="caution">
    <text evidence="3">The sequence shown here is derived from an EMBL/GenBank/DDBJ whole genome shotgun (WGS) entry which is preliminary data.</text>
</comment>
<organism evidence="3 4">
    <name type="scientific">Pseudoalteromonas fenneropenaei</name>
    <dbReference type="NCBI Taxonomy" id="1737459"/>
    <lineage>
        <taxon>Bacteria</taxon>
        <taxon>Pseudomonadati</taxon>
        <taxon>Pseudomonadota</taxon>
        <taxon>Gammaproteobacteria</taxon>
        <taxon>Alteromonadales</taxon>
        <taxon>Pseudoalteromonadaceae</taxon>
        <taxon>Pseudoalteromonas</taxon>
    </lineage>
</organism>
<accession>A0ABV7CNY8</accession>
<gene>
    <name evidence="3" type="ORF">ACFOEE_17130</name>
</gene>
<dbReference type="InterPro" id="IPR052893">
    <property type="entry name" value="TCS_response_regulator"/>
</dbReference>